<dbReference type="InterPro" id="IPR048466">
    <property type="entry name" value="DNA_pol3_delta-like_C"/>
</dbReference>
<proteinExistence type="inferred from homology"/>
<evidence type="ECO:0000256" key="3">
    <source>
        <dbReference type="ARBA" id="ARBA00022679"/>
    </source>
</evidence>
<accession>A0A1G5JHK5</accession>
<keyword evidence="6" id="KW-0239">DNA-directed DNA polymerase</keyword>
<dbReference type="PANTHER" id="PTHR34388">
    <property type="entry name" value="DNA POLYMERASE III SUBUNIT DELTA"/>
    <property type="match status" value="1"/>
</dbReference>
<evidence type="ECO:0000256" key="4">
    <source>
        <dbReference type="ARBA" id="ARBA00022695"/>
    </source>
</evidence>
<name>A0A1G5JHK5_9BACT</name>
<keyword evidence="4" id="KW-0548">Nucleotidyltransferase</keyword>
<evidence type="ECO:0000313" key="11">
    <source>
        <dbReference type="EMBL" id="SCY87249.1"/>
    </source>
</evidence>
<protein>
    <recommendedName>
        <fullName evidence="2">DNA polymerase III subunit delta</fullName>
        <ecNumber evidence="1">2.7.7.7</ecNumber>
    </recommendedName>
</protein>
<reference evidence="11 12" key="1">
    <citation type="submission" date="2016-10" db="EMBL/GenBank/DDBJ databases">
        <authorList>
            <person name="de Groot N.N."/>
        </authorList>
    </citation>
    <scope>NUCLEOTIDE SEQUENCE [LARGE SCALE GENOMIC DNA]</scope>
    <source>
        <strain evidence="11 12">AA1</strain>
    </source>
</reference>
<evidence type="ECO:0000259" key="10">
    <source>
        <dbReference type="Pfam" id="PF21694"/>
    </source>
</evidence>
<evidence type="ECO:0000256" key="1">
    <source>
        <dbReference type="ARBA" id="ARBA00012417"/>
    </source>
</evidence>
<dbReference type="STRING" id="419481.SAMN05216233_13024"/>
<evidence type="ECO:0000313" key="12">
    <source>
        <dbReference type="Proteomes" id="UP000198870"/>
    </source>
</evidence>
<dbReference type="Pfam" id="PF21694">
    <property type="entry name" value="DNA_pol3_delta_C"/>
    <property type="match status" value="1"/>
</dbReference>
<dbReference type="NCBIfam" id="TIGR01128">
    <property type="entry name" value="holA"/>
    <property type="match status" value="1"/>
</dbReference>
<feature type="domain" description="DNA polymerase III delta subunit-like C-terminal" evidence="10">
    <location>
        <begin position="301"/>
        <end position="352"/>
    </location>
</feature>
<dbReference type="OrthoDB" id="5430039at2"/>
<dbReference type="Gene3D" id="1.20.272.10">
    <property type="match status" value="1"/>
</dbReference>
<organism evidence="11 12">
    <name type="scientific">Desulfoluna spongiiphila</name>
    <dbReference type="NCBI Taxonomy" id="419481"/>
    <lineage>
        <taxon>Bacteria</taxon>
        <taxon>Pseudomonadati</taxon>
        <taxon>Thermodesulfobacteriota</taxon>
        <taxon>Desulfobacteria</taxon>
        <taxon>Desulfobacterales</taxon>
        <taxon>Desulfolunaceae</taxon>
        <taxon>Desulfoluna</taxon>
    </lineage>
</organism>
<evidence type="ECO:0000256" key="7">
    <source>
        <dbReference type="ARBA" id="ARBA00034754"/>
    </source>
</evidence>
<evidence type="ECO:0000256" key="6">
    <source>
        <dbReference type="ARBA" id="ARBA00022932"/>
    </source>
</evidence>
<dbReference type="Gene3D" id="3.40.50.300">
    <property type="entry name" value="P-loop containing nucleotide triphosphate hydrolases"/>
    <property type="match status" value="1"/>
</dbReference>
<dbReference type="InterPro" id="IPR010372">
    <property type="entry name" value="DNA_pol3_delta_N"/>
</dbReference>
<dbReference type="Proteomes" id="UP000198870">
    <property type="component" value="Unassembled WGS sequence"/>
</dbReference>
<dbReference type="PANTHER" id="PTHR34388:SF1">
    <property type="entry name" value="DNA POLYMERASE III SUBUNIT DELTA"/>
    <property type="match status" value="1"/>
</dbReference>
<dbReference type="SUPFAM" id="SSF52540">
    <property type="entry name" value="P-loop containing nucleoside triphosphate hydrolases"/>
    <property type="match status" value="1"/>
</dbReference>
<dbReference type="InterPro" id="IPR008921">
    <property type="entry name" value="DNA_pol3_clamp-load_cplx_C"/>
</dbReference>
<dbReference type="EMBL" id="FMUX01000030">
    <property type="protein sequence ID" value="SCY87249.1"/>
    <property type="molecule type" value="Genomic_DNA"/>
</dbReference>
<dbReference type="InterPro" id="IPR027417">
    <property type="entry name" value="P-loop_NTPase"/>
</dbReference>
<comment type="similarity">
    <text evidence="7">Belongs to the DNA polymerase HolA subunit family.</text>
</comment>
<evidence type="ECO:0000259" key="9">
    <source>
        <dbReference type="Pfam" id="PF06144"/>
    </source>
</evidence>
<dbReference type="InterPro" id="IPR005790">
    <property type="entry name" value="DNA_polIII_delta"/>
</dbReference>
<dbReference type="Pfam" id="PF06144">
    <property type="entry name" value="DNA_pol3_delta"/>
    <property type="match status" value="1"/>
</dbReference>
<evidence type="ECO:0000256" key="5">
    <source>
        <dbReference type="ARBA" id="ARBA00022705"/>
    </source>
</evidence>
<dbReference type="GO" id="GO:0009360">
    <property type="term" value="C:DNA polymerase III complex"/>
    <property type="evidence" value="ECO:0007669"/>
    <property type="project" value="InterPro"/>
</dbReference>
<keyword evidence="5" id="KW-0235">DNA replication</keyword>
<gene>
    <name evidence="11" type="ORF">SAMN05216233_13024</name>
</gene>
<evidence type="ECO:0000256" key="2">
    <source>
        <dbReference type="ARBA" id="ARBA00017703"/>
    </source>
</evidence>
<dbReference type="RefSeq" id="WP_092215476.1">
    <property type="nucleotide sequence ID" value="NZ_FMUX01000030.1"/>
</dbReference>
<dbReference type="AlphaFoldDB" id="A0A1G5JHK5"/>
<feature type="domain" description="DNA polymerase III delta N-terminal" evidence="9">
    <location>
        <begin position="23"/>
        <end position="98"/>
    </location>
</feature>
<sequence>MAELAHNTLQKSLAKASDSPVWLIYGEEFLVDRSLKALVGTLLPGGLGDSSCEVVEGDAELRDALEQVSTFSLFSSGKVVVVRDSHIFYAKKGENKELAKITKAYDDGKMQLAARRLAQLLSKLKLQFKHLSMPKGLDKLKALAEDGQVPPWTGEVAAWAEANKIVVPEPMDDQSMVERAIRAGLPAGHHLVLTTDQADKRKSLFKAFKECGSVVDCSAPKGERKADKDQQAKIIDETVKAVLSRYGKKMDPRAVRYLVEMVGFDLRVLVGDVEKLCSFVGDNPTISYDDARRITKKTKQDPIYELTGAISERNGRMALSCVRNLLANETHPLQVLAALVNQVRRLLLARSFLESREGRSLGGLRDYNQFRAGGINAVKAADEIMAGRVEAWQASLALSKKKTDLLLNRGGSPYPLFLLLQNAARFSMAELTSIHSLLADCDRTMKSSPEDPTVLLDRIILRICTRET</sequence>
<keyword evidence="3" id="KW-0808">Transferase</keyword>
<dbReference type="GO" id="GO:0003677">
    <property type="term" value="F:DNA binding"/>
    <property type="evidence" value="ECO:0007669"/>
    <property type="project" value="InterPro"/>
</dbReference>
<dbReference type="EC" id="2.7.7.7" evidence="1"/>
<dbReference type="GO" id="GO:0003887">
    <property type="term" value="F:DNA-directed DNA polymerase activity"/>
    <property type="evidence" value="ECO:0007669"/>
    <property type="project" value="UniProtKB-KW"/>
</dbReference>
<dbReference type="SUPFAM" id="SSF48019">
    <property type="entry name" value="post-AAA+ oligomerization domain-like"/>
    <property type="match status" value="2"/>
</dbReference>
<evidence type="ECO:0000256" key="8">
    <source>
        <dbReference type="ARBA" id="ARBA00049244"/>
    </source>
</evidence>
<keyword evidence="12" id="KW-1185">Reference proteome</keyword>
<comment type="catalytic activity">
    <reaction evidence="8">
        <text>DNA(n) + a 2'-deoxyribonucleoside 5'-triphosphate = DNA(n+1) + diphosphate</text>
        <dbReference type="Rhea" id="RHEA:22508"/>
        <dbReference type="Rhea" id="RHEA-COMP:17339"/>
        <dbReference type="Rhea" id="RHEA-COMP:17340"/>
        <dbReference type="ChEBI" id="CHEBI:33019"/>
        <dbReference type="ChEBI" id="CHEBI:61560"/>
        <dbReference type="ChEBI" id="CHEBI:173112"/>
        <dbReference type="EC" id="2.7.7.7"/>
    </reaction>
</comment>
<dbReference type="Gene3D" id="1.10.8.60">
    <property type="match status" value="1"/>
</dbReference>
<dbReference type="GO" id="GO:0006261">
    <property type="term" value="P:DNA-templated DNA replication"/>
    <property type="evidence" value="ECO:0007669"/>
    <property type="project" value="TreeGrafter"/>
</dbReference>